<name>A0A934TQD6_9BURK</name>
<evidence type="ECO:0000256" key="2">
    <source>
        <dbReference type="ARBA" id="ARBA00023015"/>
    </source>
</evidence>
<dbReference type="CDD" id="cd08440">
    <property type="entry name" value="PBP2_LTTR_like_4"/>
    <property type="match status" value="1"/>
</dbReference>
<dbReference type="Gene3D" id="1.10.10.10">
    <property type="entry name" value="Winged helix-like DNA-binding domain superfamily/Winged helix DNA-binding domain"/>
    <property type="match status" value="1"/>
</dbReference>
<dbReference type="InterPro" id="IPR036388">
    <property type="entry name" value="WH-like_DNA-bd_sf"/>
</dbReference>
<dbReference type="RefSeq" id="WP_201167101.1">
    <property type="nucleotide sequence ID" value="NZ_JAEPWM010000002.1"/>
</dbReference>
<dbReference type="Pfam" id="PF03466">
    <property type="entry name" value="LysR_substrate"/>
    <property type="match status" value="1"/>
</dbReference>
<dbReference type="InterPro" id="IPR005119">
    <property type="entry name" value="LysR_subst-bd"/>
</dbReference>
<evidence type="ECO:0000313" key="7">
    <source>
        <dbReference type="Proteomes" id="UP000630528"/>
    </source>
</evidence>
<evidence type="ECO:0000256" key="3">
    <source>
        <dbReference type="ARBA" id="ARBA00023125"/>
    </source>
</evidence>
<dbReference type="GO" id="GO:0005829">
    <property type="term" value="C:cytosol"/>
    <property type="evidence" value="ECO:0007669"/>
    <property type="project" value="TreeGrafter"/>
</dbReference>
<dbReference type="PROSITE" id="PS50931">
    <property type="entry name" value="HTH_LYSR"/>
    <property type="match status" value="1"/>
</dbReference>
<reference evidence="6" key="2">
    <citation type="submission" date="2021-01" db="EMBL/GenBank/DDBJ databases">
        <authorList>
            <person name="Kang M."/>
        </authorList>
    </citation>
    <scope>NUCLEOTIDE SEQUENCE</scope>
    <source>
        <strain evidence="6">KACC 17527</strain>
    </source>
</reference>
<comment type="similarity">
    <text evidence="1">Belongs to the LysR transcriptional regulatory family.</text>
</comment>
<dbReference type="Proteomes" id="UP000630528">
    <property type="component" value="Unassembled WGS sequence"/>
</dbReference>
<keyword evidence="3" id="KW-0238">DNA-binding</keyword>
<sequence length="301" mass="33203">MNLSGRLIDAFLALEETRRFAVAAQRCHVSPSAFSQMIGRLEEQVGARLFDRDTRNVALTPEGEAFSLGAHRIASEIRSTVGELRNLAQRSQGRVTVAAPPSLAADWLPRRMALFRQRHPGIALRVADVVSDRCLELVRRGEADFGLNALPGNAAEFDAQLLFDERWYVICAADDPLAKKRSAQLRDLRHRPFIHTLRSGSVWQQLQPLLARSEVQDTGMEVNQLGTLGGLVANGFGISIVPEFALQLCAREGVASVLLAARNATRPIYLVRRRQRSLSVAAEGLWELLLGEGKRPAGRRG</sequence>
<dbReference type="EMBL" id="JAEPWM010000002">
    <property type="protein sequence ID" value="MBK6005622.1"/>
    <property type="molecule type" value="Genomic_DNA"/>
</dbReference>
<evidence type="ECO:0000313" key="6">
    <source>
        <dbReference type="EMBL" id="MBK6005622.1"/>
    </source>
</evidence>
<keyword evidence="4" id="KW-0804">Transcription</keyword>
<dbReference type="PANTHER" id="PTHR30419">
    <property type="entry name" value="HTH-TYPE TRANSCRIPTIONAL REGULATOR YBHD"/>
    <property type="match status" value="1"/>
</dbReference>
<dbReference type="FunFam" id="1.10.10.10:FF:000001">
    <property type="entry name" value="LysR family transcriptional regulator"/>
    <property type="match status" value="1"/>
</dbReference>
<keyword evidence="7" id="KW-1185">Reference proteome</keyword>
<accession>A0A934TQD6</accession>
<organism evidence="6 7">
    <name type="scientific">Ramlibacter ginsenosidimutans</name>
    <dbReference type="NCBI Taxonomy" id="502333"/>
    <lineage>
        <taxon>Bacteria</taxon>
        <taxon>Pseudomonadati</taxon>
        <taxon>Pseudomonadota</taxon>
        <taxon>Betaproteobacteria</taxon>
        <taxon>Burkholderiales</taxon>
        <taxon>Comamonadaceae</taxon>
        <taxon>Ramlibacter</taxon>
    </lineage>
</organism>
<dbReference type="Gene3D" id="3.40.190.10">
    <property type="entry name" value="Periplasmic binding protein-like II"/>
    <property type="match status" value="2"/>
</dbReference>
<dbReference type="AlphaFoldDB" id="A0A934TQD6"/>
<evidence type="ECO:0000256" key="4">
    <source>
        <dbReference type="ARBA" id="ARBA00023163"/>
    </source>
</evidence>
<proteinExistence type="inferred from homology"/>
<dbReference type="InterPro" id="IPR036390">
    <property type="entry name" value="WH_DNA-bd_sf"/>
</dbReference>
<dbReference type="GO" id="GO:0003677">
    <property type="term" value="F:DNA binding"/>
    <property type="evidence" value="ECO:0007669"/>
    <property type="project" value="UniProtKB-KW"/>
</dbReference>
<evidence type="ECO:0000259" key="5">
    <source>
        <dbReference type="PROSITE" id="PS50931"/>
    </source>
</evidence>
<dbReference type="SUPFAM" id="SSF53850">
    <property type="entry name" value="Periplasmic binding protein-like II"/>
    <property type="match status" value="1"/>
</dbReference>
<gene>
    <name evidence="6" type="ORF">JJB11_05910</name>
</gene>
<dbReference type="InterPro" id="IPR050950">
    <property type="entry name" value="HTH-type_LysR_regulators"/>
</dbReference>
<evidence type="ECO:0000256" key="1">
    <source>
        <dbReference type="ARBA" id="ARBA00009437"/>
    </source>
</evidence>
<feature type="domain" description="HTH lysR-type" evidence="5">
    <location>
        <begin position="1"/>
        <end position="60"/>
    </location>
</feature>
<dbReference type="SUPFAM" id="SSF46785">
    <property type="entry name" value="Winged helix' DNA-binding domain"/>
    <property type="match status" value="1"/>
</dbReference>
<protein>
    <submittedName>
        <fullName evidence="6">LysR family transcriptional regulator</fullName>
    </submittedName>
</protein>
<comment type="caution">
    <text evidence="6">The sequence shown here is derived from an EMBL/GenBank/DDBJ whole genome shotgun (WGS) entry which is preliminary data.</text>
</comment>
<dbReference type="Pfam" id="PF00126">
    <property type="entry name" value="HTH_1"/>
    <property type="match status" value="1"/>
</dbReference>
<keyword evidence="2" id="KW-0805">Transcription regulation</keyword>
<dbReference type="InterPro" id="IPR000847">
    <property type="entry name" value="LysR_HTH_N"/>
</dbReference>
<reference evidence="6" key="1">
    <citation type="journal article" date="2012" name="J. Microbiol. Biotechnol.">
        <title>Ramlibacter ginsenosidimutans sp. nov., with ginsenoside-converting activity.</title>
        <authorList>
            <person name="Wang L."/>
            <person name="An D.S."/>
            <person name="Kim S.G."/>
            <person name="Jin F.X."/>
            <person name="Kim S.C."/>
            <person name="Lee S.T."/>
            <person name="Im W.T."/>
        </authorList>
    </citation>
    <scope>NUCLEOTIDE SEQUENCE</scope>
    <source>
        <strain evidence="6">KACC 17527</strain>
    </source>
</reference>
<dbReference type="GO" id="GO:0003700">
    <property type="term" value="F:DNA-binding transcription factor activity"/>
    <property type="evidence" value="ECO:0007669"/>
    <property type="project" value="InterPro"/>
</dbReference>